<evidence type="ECO:0000313" key="2">
    <source>
        <dbReference type="Proteomes" id="UP001281761"/>
    </source>
</evidence>
<protein>
    <submittedName>
        <fullName evidence="1">Uncharacterized protein</fullName>
    </submittedName>
</protein>
<organism evidence="1 2">
    <name type="scientific">Blattamonas nauphoetae</name>
    <dbReference type="NCBI Taxonomy" id="2049346"/>
    <lineage>
        <taxon>Eukaryota</taxon>
        <taxon>Metamonada</taxon>
        <taxon>Preaxostyla</taxon>
        <taxon>Oxymonadida</taxon>
        <taxon>Blattamonas</taxon>
    </lineage>
</organism>
<name>A0ABQ9YA92_9EUKA</name>
<reference evidence="1 2" key="1">
    <citation type="journal article" date="2022" name="bioRxiv">
        <title>Genomics of Preaxostyla Flagellates Illuminates Evolutionary Transitions and the Path Towards Mitochondrial Loss.</title>
        <authorList>
            <person name="Novak L.V.F."/>
            <person name="Treitli S.C."/>
            <person name="Pyrih J."/>
            <person name="Halakuc P."/>
            <person name="Pipaliya S.V."/>
            <person name="Vacek V."/>
            <person name="Brzon O."/>
            <person name="Soukal P."/>
            <person name="Eme L."/>
            <person name="Dacks J.B."/>
            <person name="Karnkowska A."/>
            <person name="Elias M."/>
            <person name="Hampl V."/>
        </authorList>
    </citation>
    <scope>NUCLEOTIDE SEQUENCE [LARGE SCALE GENOMIC DNA]</scope>
    <source>
        <strain evidence="1">NAU3</strain>
        <tissue evidence="1">Gut</tissue>
    </source>
</reference>
<comment type="caution">
    <text evidence="1">The sequence shown here is derived from an EMBL/GenBank/DDBJ whole genome shotgun (WGS) entry which is preliminary data.</text>
</comment>
<gene>
    <name evidence="1" type="ORF">BLNAU_4333</name>
</gene>
<keyword evidence="2" id="KW-1185">Reference proteome</keyword>
<dbReference type="EMBL" id="JARBJD010000021">
    <property type="protein sequence ID" value="KAK2960678.1"/>
    <property type="molecule type" value="Genomic_DNA"/>
</dbReference>
<dbReference type="Proteomes" id="UP001281761">
    <property type="component" value="Unassembled WGS sequence"/>
</dbReference>
<accession>A0ABQ9YA92</accession>
<proteinExistence type="predicted"/>
<sequence>MSKGKLNLSLGADVMNMRMHMIDCFMGVNDDNRSILNFAEHLANLTPNQKRINSTLNRSIATILSRYPEMHTQFDEGLRKLDSKDNQIVMNEGITVTLLCHRKNLYAGIVCPKELFSLILHIIKLANSLFNKSIPSVHVHSGVDKIARSEKRTASDRSSVTSFLPPVMTLGGKAGSMRIPIDSLITSDLGGELVNTVVNDGPTKHDHHVLPNKSDIQLLTVQLTGTSIVTTSQFSAWVHREDENTVPTSSFIDSISVIIPLIIISTSYEEELRFETAAKIALAVAKMRVLEDAIRNELMNKYSPRTTLREALRMIPVILKMMEACCLAGPADQDQEKDKKELSNQLKREEKRNLNTFIARKRLLAFFVTSLALEAHLPQLDIRINSVSCGIAKSGHSAKTSKTLITANLSDVCASVVIRPNNIGLMVETGSMLTGVRIAPVLSLLQVIQDEDPFLTATADSNPSLLLSLAMFMPRGYTDPATKGMRMDDASLTVTQVMEGQKPGKNEKAIKESPLDKKLLMKAKDSEYETNDNDRTVIEVDAKSEGMGRNLNHGTCIKLIQTVLHVVNFVITHIGEMIPLLNDLTLKTEVKRICASSDRWKSSVSRFAMHPKLASRKVSRPT</sequence>
<evidence type="ECO:0000313" key="1">
    <source>
        <dbReference type="EMBL" id="KAK2960678.1"/>
    </source>
</evidence>